<dbReference type="SMART" id="SM00382">
    <property type="entry name" value="AAA"/>
    <property type="match status" value="1"/>
</dbReference>
<accession>A0A4P6JZH9</accession>
<comment type="similarity">
    <text evidence="1">Belongs to the ABC transporter superfamily.</text>
</comment>
<dbReference type="AlphaFoldDB" id="A0A4P6JZH9"/>
<proteinExistence type="inferred from homology"/>
<keyword evidence="4 6" id="KW-0067">ATP-binding</keyword>
<dbReference type="InterPro" id="IPR003439">
    <property type="entry name" value="ABC_transporter-like_ATP-bd"/>
</dbReference>
<reference evidence="6 7" key="1">
    <citation type="submission" date="2019-01" db="EMBL/GenBank/DDBJ databases">
        <title>Ktedonosporobacter rubrisoli SCAWS-G2.</title>
        <authorList>
            <person name="Huang Y."/>
            <person name="Yan B."/>
        </authorList>
    </citation>
    <scope>NUCLEOTIDE SEQUENCE [LARGE SCALE GENOMIC DNA]</scope>
    <source>
        <strain evidence="6 7">SCAWS-G2</strain>
    </source>
</reference>
<dbReference type="InterPro" id="IPR003593">
    <property type="entry name" value="AAA+_ATPase"/>
</dbReference>
<keyword evidence="2" id="KW-0813">Transport</keyword>
<dbReference type="PANTHER" id="PTHR43335">
    <property type="entry name" value="ABC TRANSPORTER, ATP-BINDING PROTEIN"/>
    <property type="match status" value="1"/>
</dbReference>
<dbReference type="InterPro" id="IPR027417">
    <property type="entry name" value="P-loop_NTPase"/>
</dbReference>
<sequence>MSIVVTMCFIPEQFAALEGRKAGKMRPADTQRAQTTAQRAWNNQQTGRPVQSTEPLTYRNIWPAAWGTGPSSAQIEIVVQTRALTRVYGKQAAVQDFNLTVGRGQVFGLLGPRGAGKTTLLRMLLKLIRPTSGEVLLFGQPLATQAERLLPRIGALIERPSFQPYLNGYDNLLTLGACTGGVTSRRIEETLQAVGLAGRGRERYSTYTPSMRQRLAIGAALLTDPELIILDEPCNDLDPASIADLRNLLRRLASLGKTIILASRTLDELREICARIGIIRWGRLIAEGTAEEILHPTVRWAVEISNPEKVRQLLQDIEAIEAIKVEAGRVIIDSPGIRGQNIIYFLACHDLWPDSVQKLESDLEQAYIQLTRREGRR</sequence>
<dbReference type="GO" id="GO:0016887">
    <property type="term" value="F:ATP hydrolysis activity"/>
    <property type="evidence" value="ECO:0007669"/>
    <property type="project" value="InterPro"/>
</dbReference>
<keyword evidence="3" id="KW-0547">Nucleotide-binding</keyword>
<evidence type="ECO:0000259" key="5">
    <source>
        <dbReference type="PROSITE" id="PS50893"/>
    </source>
</evidence>
<dbReference type="PANTHER" id="PTHR43335:SF4">
    <property type="entry name" value="ABC TRANSPORTER, ATP-BINDING PROTEIN"/>
    <property type="match status" value="1"/>
</dbReference>
<dbReference type="Pfam" id="PF00005">
    <property type="entry name" value="ABC_tran"/>
    <property type="match status" value="1"/>
</dbReference>
<dbReference type="GO" id="GO:0005524">
    <property type="term" value="F:ATP binding"/>
    <property type="evidence" value="ECO:0007669"/>
    <property type="project" value="UniProtKB-KW"/>
</dbReference>
<dbReference type="EMBL" id="CP035758">
    <property type="protein sequence ID" value="QBD80903.1"/>
    <property type="molecule type" value="Genomic_DNA"/>
</dbReference>
<dbReference type="Proteomes" id="UP000290365">
    <property type="component" value="Chromosome"/>
</dbReference>
<protein>
    <submittedName>
        <fullName evidence="6">ATP-binding cassette domain-containing protein</fullName>
    </submittedName>
</protein>
<dbReference type="Gene3D" id="3.40.50.300">
    <property type="entry name" value="P-loop containing nucleotide triphosphate hydrolases"/>
    <property type="match status" value="1"/>
</dbReference>
<gene>
    <name evidence="6" type="ORF">EPA93_35020</name>
</gene>
<keyword evidence="7" id="KW-1185">Reference proteome</keyword>
<dbReference type="KEGG" id="kbs:EPA93_35020"/>
<evidence type="ECO:0000256" key="4">
    <source>
        <dbReference type="ARBA" id="ARBA00022840"/>
    </source>
</evidence>
<dbReference type="SUPFAM" id="SSF52540">
    <property type="entry name" value="P-loop containing nucleoside triphosphate hydrolases"/>
    <property type="match status" value="1"/>
</dbReference>
<evidence type="ECO:0000256" key="3">
    <source>
        <dbReference type="ARBA" id="ARBA00022741"/>
    </source>
</evidence>
<evidence type="ECO:0000256" key="1">
    <source>
        <dbReference type="ARBA" id="ARBA00005417"/>
    </source>
</evidence>
<dbReference type="PROSITE" id="PS50893">
    <property type="entry name" value="ABC_TRANSPORTER_2"/>
    <property type="match status" value="1"/>
</dbReference>
<organism evidence="6 7">
    <name type="scientific">Ktedonosporobacter rubrisoli</name>
    <dbReference type="NCBI Taxonomy" id="2509675"/>
    <lineage>
        <taxon>Bacteria</taxon>
        <taxon>Bacillati</taxon>
        <taxon>Chloroflexota</taxon>
        <taxon>Ktedonobacteria</taxon>
        <taxon>Ktedonobacterales</taxon>
        <taxon>Ktedonosporobacteraceae</taxon>
        <taxon>Ktedonosporobacter</taxon>
    </lineage>
</organism>
<evidence type="ECO:0000313" key="6">
    <source>
        <dbReference type="EMBL" id="QBD80903.1"/>
    </source>
</evidence>
<feature type="domain" description="ABC transporter" evidence="5">
    <location>
        <begin position="79"/>
        <end position="306"/>
    </location>
</feature>
<evidence type="ECO:0000313" key="7">
    <source>
        <dbReference type="Proteomes" id="UP000290365"/>
    </source>
</evidence>
<name>A0A4P6JZH9_KTERU</name>
<dbReference type="OrthoDB" id="9804819at2"/>
<evidence type="ECO:0000256" key="2">
    <source>
        <dbReference type="ARBA" id="ARBA00022448"/>
    </source>
</evidence>